<comment type="caution">
    <text evidence="1">The sequence shown here is derived from an EMBL/GenBank/DDBJ whole genome shotgun (WGS) entry which is preliminary data.</text>
</comment>
<dbReference type="Gramene" id="OE9A006795T1">
    <property type="protein sequence ID" value="OE9A006795C1"/>
    <property type="gene ID" value="OE9A006795"/>
</dbReference>
<dbReference type="AlphaFoldDB" id="A0A8S0U108"/>
<name>A0A8S0U108_OLEEU</name>
<dbReference type="EMBL" id="CACTIH010007393">
    <property type="protein sequence ID" value="CAA3012196.1"/>
    <property type="molecule type" value="Genomic_DNA"/>
</dbReference>
<reference evidence="1 2" key="1">
    <citation type="submission" date="2019-12" db="EMBL/GenBank/DDBJ databases">
        <authorList>
            <person name="Alioto T."/>
            <person name="Alioto T."/>
            <person name="Gomez Garrido J."/>
        </authorList>
    </citation>
    <scope>NUCLEOTIDE SEQUENCE [LARGE SCALE GENOMIC DNA]</scope>
</reference>
<dbReference type="InterPro" id="IPR027417">
    <property type="entry name" value="P-loop_NTPase"/>
</dbReference>
<dbReference type="Gene3D" id="3.40.50.300">
    <property type="entry name" value="P-loop containing nucleotide triphosphate hydrolases"/>
    <property type="match status" value="1"/>
</dbReference>
<dbReference type="PANTHER" id="PTHR14659:SF1">
    <property type="entry name" value="ALPHA- AND GAMMA-ADAPTIN-BINDING PROTEIN P34"/>
    <property type="match status" value="1"/>
</dbReference>
<accession>A0A8S0U108</accession>
<organism evidence="1 2">
    <name type="scientific">Olea europaea subsp. europaea</name>
    <dbReference type="NCBI Taxonomy" id="158383"/>
    <lineage>
        <taxon>Eukaryota</taxon>
        <taxon>Viridiplantae</taxon>
        <taxon>Streptophyta</taxon>
        <taxon>Embryophyta</taxon>
        <taxon>Tracheophyta</taxon>
        <taxon>Spermatophyta</taxon>
        <taxon>Magnoliopsida</taxon>
        <taxon>eudicotyledons</taxon>
        <taxon>Gunneridae</taxon>
        <taxon>Pentapetalae</taxon>
        <taxon>asterids</taxon>
        <taxon>lamiids</taxon>
        <taxon>Lamiales</taxon>
        <taxon>Oleaceae</taxon>
        <taxon>Oleeae</taxon>
        <taxon>Olea</taxon>
    </lineage>
</organism>
<dbReference type="SUPFAM" id="SSF52540">
    <property type="entry name" value="P-loop containing nucleoside triphosphate hydrolases"/>
    <property type="match status" value="1"/>
</dbReference>
<proteinExistence type="predicted"/>
<sequence length="205" mass="22772">MQTLEKRPGFIMVGSQSDGKRTILSRLLPVDFEDAPNPSSDSSELLAYGWTINTKYYTADVSVWMAHLHSEFSISSLPMADKLSAPVMVFNVDELSSFAALKKCVKQIDIQKFDILLCIGKKMDLLPRHPAHAEYRRCLLKREESSGSSSLDYYGISETEGSSLLGDEPSSEITKSCNAWNGALNITLNTSKCVHLMLILTNVYP</sequence>
<evidence type="ECO:0000313" key="1">
    <source>
        <dbReference type="EMBL" id="CAA3012196.1"/>
    </source>
</evidence>
<evidence type="ECO:0000313" key="2">
    <source>
        <dbReference type="Proteomes" id="UP000594638"/>
    </source>
</evidence>
<dbReference type="Proteomes" id="UP000594638">
    <property type="component" value="Unassembled WGS sequence"/>
</dbReference>
<dbReference type="OrthoDB" id="10261384at2759"/>
<dbReference type="PANTHER" id="PTHR14659">
    <property type="entry name" value="ALPHA- AND GAMMA-ADAPTIN-BINDING PROTEIN P34"/>
    <property type="match status" value="1"/>
</dbReference>
<dbReference type="InterPro" id="IPR019341">
    <property type="entry name" value="Alpha/Gamma-adaptin-bd_p34"/>
</dbReference>
<keyword evidence="2" id="KW-1185">Reference proteome</keyword>
<protein>
    <submittedName>
        <fullName evidence="1">Uncharacterized protein LOC111373250</fullName>
    </submittedName>
</protein>
<gene>
    <name evidence="1" type="ORF">OLEA9_A006795</name>
</gene>